<evidence type="ECO:0000256" key="1">
    <source>
        <dbReference type="ARBA" id="ARBA00001946"/>
    </source>
</evidence>
<dbReference type="AlphaFoldDB" id="A0A4S3MKB7"/>
<evidence type="ECO:0000313" key="8">
    <source>
        <dbReference type="EMBL" id="THD82406.1"/>
    </source>
</evidence>
<dbReference type="OrthoDB" id="5292471at2"/>
<feature type="binding site" evidence="5">
    <location>
        <position position="275"/>
    </location>
    <ligand>
        <name>Mg(2+)</name>
        <dbReference type="ChEBI" id="CHEBI:18420"/>
        <label>1</label>
    </ligand>
</feature>
<dbReference type="PROSITE" id="PS51462">
    <property type="entry name" value="NUDIX"/>
    <property type="match status" value="1"/>
</dbReference>
<evidence type="ECO:0000259" key="7">
    <source>
        <dbReference type="PROSITE" id="PS51462"/>
    </source>
</evidence>
<feature type="binding site" evidence="5">
    <location>
        <position position="259"/>
    </location>
    <ligand>
        <name>Mg(2+)</name>
        <dbReference type="ChEBI" id="CHEBI:18420"/>
        <label>1</label>
    </ligand>
</feature>
<protein>
    <recommendedName>
        <fullName evidence="4">Putative gamma-glutamylcyclotransferase</fullName>
    </recommendedName>
</protein>
<name>A0A4S3MKB7_9RHOB</name>
<dbReference type="InterPro" id="IPR004385">
    <property type="entry name" value="NDP_pyrophosphatase"/>
</dbReference>
<comment type="cofactor">
    <cofactor evidence="1 5">
        <name>Mg(2+)</name>
        <dbReference type="ChEBI" id="CHEBI:18420"/>
    </cofactor>
</comment>
<keyword evidence="5" id="KW-0460">Magnesium</keyword>
<feature type="short sequence motif" description="Nudix box" evidence="6">
    <location>
        <begin position="260"/>
        <end position="282"/>
    </location>
</feature>
<dbReference type="InterPro" id="IPR009288">
    <property type="entry name" value="AIG2-like_dom"/>
</dbReference>
<dbReference type="InterPro" id="IPR000086">
    <property type="entry name" value="NUDIX_hydrolase_dom"/>
</dbReference>
<dbReference type="CDD" id="cd06661">
    <property type="entry name" value="GGCT_like"/>
    <property type="match status" value="1"/>
</dbReference>
<dbReference type="NCBIfam" id="TIGR00052">
    <property type="entry name" value="nudix-type nucleoside diphosphatase, YffH/AdpP family"/>
    <property type="match status" value="1"/>
</dbReference>
<evidence type="ECO:0000256" key="6">
    <source>
        <dbReference type="PIRSR" id="PIRSR604385-3"/>
    </source>
</evidence>
<dbReference type="Pfam" id="PF06094">
    <property type="entry name" value="GGACT"/>
    <property type="match status" value="1"/>
</dbReference>
<sequence>MTDLFFYGTLCHAPLLRLVLGREVQTEPARLPGYRVLFEASGAYPLIVPDDAGVADGLLLRGASAEDLARLDFYEGAFGYETRNVPVLTGAGPGTALTYFLPISGFRTAGAWSLDDWARDWGAVVVATAADLMDQMGQRPAAEVAARYWQMLVRGASRLRATEPAPATLRRRGQPDDALVERRRTPYAHYFAVEEYDLRVRRFDGGHGPLMNRAAFVSGDAVTVLPYDPVRDRVLLVEQFRAGPFARGDAEVWQIEAIAGRVDPDETPEQAARREAVEEAGLTLGALLPVANYYPSPGAKTEFLYSYVALTDLPDGCAGIFGLADEAEDIRGHLLDFTGMMALVASGEIANAPLILTALWLERERPRLRAAAGA</sequence>
<feature type="binding site" evidence="5">
    <location>
        <position position="279"/>
    </location>
    <ligand>
        <name>Mg(2+)</name>
        <dbReference type="ChEBI" id="CHEBI:18420"/>
        <label>1</label>
    </ligand>
</feature>
<reference evidence="8 9" key="1">
    <citation type="submission" date="2019-04" db="EMBL/GenBank/DDBJ databases">
        <title>Draft genome sequence of Gemmobacter aestuarii sp. nov.</title>
        <authorList>
            <person name="Hameed A."/>
            <person name="Lin S.-Y."/>
            <person name="Shahina M."/>
            <person name="Lai W.-A."/>
            <person name="Young C.-C."/>
        </authorList>
    </citation>
    <scope>NUCLEOTIDE SEQUENCE [LARGE SCALE GENOMIC DNA]</scope>
    <source>
        <strain evidence="8 9">CC-PW-75</strain>
    </source>
</reference>
<dbReference type="GO" id="GO:0016818">
    <property type="term" value="F:hydrolase activity, acting on acid anhydrides, in phosphorus-containing anhydrides"/>
    <property type="evidence" value="ECO:0007669"/>
    <property type="project" value="InterPro"/>
</dbReference>
<feature type="domain" description="Nudix hydrolase" evidence="7">
    <location>
        <begin position="217"/>
        <end position="357"/>
    </location>
</feature>
<dbReference type="SUPFAM" id="SSF55811">
    <property type="entry name" value="Nudix"/>
    <property type="match status" value="1"/>
</dbReference>
<evidence type="ECO:0000313" key="9">
    <source>
        <dbReference type="Proteomes" id="UP000309450"/>
    </source>
</evidence>
<dbReference type="Proteomes" id="UP000309450">
    <property type="component" value="Unassembled WGS sequence"/>
</dbReference>
<organism evidence="8 9">
    <name type="scientific">Aliigemmobacter aestuarii</name>
    <dbReference type="NCBI Taxonomy" id="1445661"/>
    <lineage>
        <taxon>Bacteria</taxon>
        <taxon>Pseudomonadati</taxon>
        <taxon>Pseudomonadota</taxon>
        <taxon>Alphaproteobacteria</taxon>
        <taxon>Rhodobacterales</taxon>
        <taxon>Paracoccaceae</taxon>
        <taxon>Aliigemmobacter</taxon>
    </lineage>
</organism>
<keyword evidence="5" id="KW-0479">Metal-binding</keyword>
<evidence type="ECO:0000256" key="5">
    <source>
        <dbReference type="PIRSR" id="PIRSR604385-2"/>
    </source>
</evidence>
<keyword evidence="2" id="KW-0808">Transferase</keyword>
<dbReference type="Pfam" id="PF00293">
    <property type="entry name" value="NUDIX"/>
    <property type="match status" value="1"/>
</dbReference>
<dbReference type="InterPro" id="IPR036568">
    <property type="entry name" value="GGCT-like_sf"/>
</dbReference>
<evidence type="ECO:0000256" key="2">
    <source>
        <dbReference type="ARBA" id="ARBA00022679"/>
    </source>
</evidence>
<proteinExistence type="predicted"/>
<dbReference type="InterPro" id="IPR020084">
    <property type="entry name" value="NUDIX_hydrolase_CS"/>
</dbReference>
<evidence type="ECO:0000256" key="3">
    <source>
        <dbReference type="ARBA" id="ARBA00022801"/>
    </source>
</evidence>
<comment type="caution">
    <text evidence="8">The sequence shown here is derived from an EMBL/GenBank/DDBJ whole genome shotgun (WGS) entry which is preliminary data.</text>
</comment>
<feature type="binding site" evidence="5">
    <location>
        <position position="328"/>
    </location>
    <ligand>
        <name>Mg(2+)</name>
        <dbReference type="ChEBI" id="CHEBI:18420"/>
        <label>1</label>
    </ligand>
</feature>
<keyword evidence="9" id="KW-1185">Reference proteome</keyword>
<dbReference type="GO" id="GO:0046872">
    <property type="term" value="F:metal ion binding"/>
    <property type="evidence" value="ECO:0007669"/>
    <property type="project" value="UniProtKB-KW"/>
</dbReference>
<evidence type="ECO:0000256" key="4">
    <source>
        <dbReference type="ARBA" id="ARBA00030602"/>
    </source>
</evidence>
<dbReference type="GO" id="GO:0016740">
    <property type="term" value="F:transferase activity"/>
    <property type="evidence" value="ECO:0007669"/>
    <property type="project" value="UniProtKB-KW"/>
</dbReference>
<gene>
    <name evidence="8" type="ORF">E7811_15285</name>
</gene>
<dbReference type="EMBL" id="SSND01000004">
    <property type="protein sequence ID" value="THD82406.1"/>
    <property type="molecule type" value="Genomic_DNA"/>
</dbReference>
<dbReference type="InterPro" id="IPR015797">
    <property type="entry name" value="NUDIX_hydrolase-like_dom_sf"/>
</dbReference>
<dbReference type="PROSITE" id="PS00893">
    <property type="entry name" value="NUDIX_BOX"/>
    <property type="match status" value="1"/>
</dbReference>
<accession>A0A4S3MKB7</accession>
<dbReference type="PANTHER" id="PTHR31544:SF2">
    <property type="entry name" value="AIG2-LIKE PROTEIN D"/>
    <property type="match status" value="1"/>
</dbReference>
<dbReference type="InterPro" id="IPR045038">
    <property type="entry name" value="AIG2-like"/>
</dbReference>
<dbReference type="CDD" id="cd24155">
    <property type="entry name" value="NUDIX_ADPRase"/>
    <property type="match status" value="1"/>
</dbReference>
<dbReference type="PANTHER" id="PTHR31544">
    <property type="entry name" value="AIG2-LIKE PROTEIN D"/>
    <property type="match status" value="1"/>
</dbReference>
<dbReference type="InterPro" id="IPR013024">
    <property type="entry name" value="GGCT-like"/>
</dbReference>
<keyword evidence="3" id="KW-0378">Hydrolase</keyword>
<dbReference type="SUPFAM" id="SSF110857">
    <property type="entry name" value="Gamma-glutamyl cyclotransferase-like"/>
    <property type="match status" value="1"/>
</dbReference>
<dbReference type="RefSeq" id="WP_136395514.1">
    <property type="nucleotide sequence ID" value="NZ_SSND01000004.1"/>
</dbReference>
<dbReference type="Gene3D" id="3.90.79.10">
    <property type="entry name" value="Nucleoside Triphosphate Pyrophosphohydrolase"/>
    <property type="match status" value="1"/>
</dbReference>
<dbReference type="Gene3D" id="3.10.490.10">
    <property type="entry name" value="Gamma-glutamyl cyclotransferase-like"/>
    <property type="match status" value="1"/>
</dbReference>